<reference evidence="1 2" key="1">
    <citation type="journal article" date="2018" name="Front. Plant Sci.">
        <title>Red Clover (Trifolium pratense) and Zigzag Clover (T. medium) - A Picture of Genomic Similarities and Differences.</title>
        <authorList>
            <person name="Dluhosova J."/>
            <person name="Istvanek J."/>
            <person name="Nedelnik J."/>
            <person name="Repkova J."/>
        </authorList>
    </citation>
    <scope>NUCLEOTIDE SEQUENCE [LARGE SCALE GENOMIC DNA]</scope>
    <source>
        <strain evidence="2">cv. 10/8</strain>
        <tissue evidence="1">Leaf</tissue>
    </source>
</reference>
<keyword evidence="2" id="KW-1185">Reference proteome</keyword>
<dbReference type="Proteomes" id="UP000265520">
    <property type="component" value="Unassembled WGS sequence"/>
</dbReference>
<organism evidence="1 2">
    <name type="scientific">Trifolium medium</name>
    <dbReference type="NCBI Taxonomy" id="97028"/>
    <lineage>
        <taxon>Eukaryota</taxon>
        <taxon>Viridiplantae</taxon>
        <taxon>Streptophyta</taxon>
        <taxon>Embryophyta</taxon>
        <taxon>Tracheophyta</taxon>
        <taxon>Spermatophyta</taxon>
        <taxon>Magnoliopsida</taxon>
        <taxon>eudicotyledons</taxon>
        <taxon>Gunneridae</taxon>
        <taxon>Pentapetalae</taxon>
        <taxon>rosids</taxon>
        <taxon>fabids</taxon>
        <taxon>Fabales</taxon>
        <taxon>Fabaceae</taxon>
        <taxon>Papilionoideae</taxon>
        <taxon>50 kb inversion clade</taxon>
        <taxon>NPAAA clade</taxon>
        <taxon>Hologalegina</taxon>
        <taxon>IRL clade</taxon>
        <taxon>Trifolieae</taxon>
        <taxon>Trifolium</taxon>
    </lineage>
</organism>
<dbReference type="AlphaFoldDB" id="A0A392SM45"/>
<accession>A0A392SM45</accession>
<proteinExistence type="predicted"/>
<name>A0A392SM45_9FABA</name>
<dbReference type="EMBL" id="LXQA010393675">
    <property type="protein sequence ID" value="MCI48946.1"/>
    <property type="molecule type" value="Genomic_DNA"/>
</dbReference>
<sequence length="41" mass="4426">DIKGVQIIDDAEFTAVISNPGTLRQEKFPDVIILGLSSVIL</sequence>
<feature type="non-terminal residue" evidence="1">
    <location>
        <position position="1"/>
    </location>
</feature>
<protein>
    <submittedName>
        <fullName evidence="1">Uncharacterized protein</fullName>
    </submittedName>
</protein>
<comment type="caution">
    <text evidence="1">The sequence shown here is derived from an EMBL/GenBank/DDBJ whole genome shotgun (WGS) entry which is preliminary data.</text>
</comment>
<evidence type="ECO:0000313" key="2">
    <source>
        <dbReference type="Proteomes" id="UP000265520"/>
    </source>
</evidence>
<evidence type="ECO:0000313" key="1">
    <source>
        <dbReference type="EMBL" id="MCI48946.1"/>
    </source>
</evidence>